<proteinExistence type="predicted"/>
<organism evidence="2 3">
    <name type="scientific">Rhizoctonia solani</name>
    <dbReference type="NCBI Taxonomy" id="456999"/>
    <lineage>
        <taxon>Eukaryota</taxon>
        <taxon>Fungi</taxon>
        <taxon>Dikarya</taxon>
        <taxon>Basidiomycota</taxon>
        <taxon>Agaricomycotina</taxon>
        <taxon>Agaricomycetes</taxon>
        <taxon>Cantharellales</taxon>
        <taxon>Ceratobasidiaceae</taxon>
        <taxon>Rhizoctonia</taxon>
    </lineage>
</organism>
<dbReference type="AlphaFoldDB" id="A0A8H7HJR8"/>
<dbReference type="CDD" id="cd00048">
    <property type="entry name" value="DSRM_SF"/>
    <property type="match status" value="1"/>
</dbReference>
<reference evidence="2" key="1">
    <citation type="submission" date="2020-09" db="EMBL/GenBank/DDBJ databases">
        <title>Comparative genome analyses of four rice-infecting Rhizoctonia solani isolates reveal extensive enrichment of homogalacturonan modification genes.</title>
        <authorList>
            <person name="Lee D.-Y."/>
            <person name="Jeon J."/>
            <person name="Kim K.-T."/>
            <person name="Cheong K."/>
            <person name="Song H."/>
            <person name="Choi G."/>
            <person name="Ko J."/>
            <person name="Opiyo S.O."/>
            <person name="Zuo S."/>
            <person name="Madhav S."/>
            <person name="Lee Y.-H."/>
            <person name="Wang G.-L."/>
        </authorList>
    </citation>
    <scope>NUCLEOTIDE SEQUENCE</scope>
    <source>
        <strain evidence="2">AG1-IA YN-7</strain>
    </source>
</reference>
<evidence type="ECO:0000313" key="3">
    <source>
        <dbReference type="Proteomes" id="UP000650582"/>
    </source>
</evidence>
<protein>
    <recommendedName>
        <fullName evidence="4">DRBM domain-containing protein</fullName>
    </recommendedName>
</protein>
<feature type="region of interest" description="Disordered" evidence="1">
    <location>
        <begin position="64"/>
        <end position="89"/>
    </location>
</feature>
<comment type="caution">
    <text evidence="2">The sequence shown here is derived from an EMBL/GenBank/DDBJ whole genome shotgun (WGS) entry which is preliminary data.</text>
</comment>
<evidence type="ECO:0000313" key="2">
    <source>
        <dbReference type="EMBL" id="KAF8686482.1"/>
    </source>
</evidence>
<dbReference type="SUPFAM" id="SSF54768">
    <property type="entry name" value="dsRNA-binding domain-like"/>
    <property type="match status" value="1"/>
</dbReference>
<sequence>MSSNHIWKLRPDPTKNNWLEKLYEWRDRFGGSVEWEIIMSKNENKQIFHTAVPIIRGIRMADCTGSGSSKKAAMNDASQKLSDQDKLTR</sequence>
<evidence type="ECO:0008006" key="4">
    <source>
        <dbReference type="Google" id="ProtNLM"/>
    </source>
</evidence>
<dbReference type="EMBL" id="JACYCC010000010">
    <property type="protein sequence ID" value="KAF8686482.1"/>
    <property type="molecule type" value="Genomic_DNA"/>
</dbReference>
<gene>
    <name evidence="2" type="ORF">RHS04_00288</name>
</gene>
<name>A0A8H7HJR8_9AGAM</name>
<accession>A0A8H7HJR8</accession>
<evidence type="ECO:0000256" key="1">
    <source>
        <dbReference type="SAM" id="MobiDB-lite"/>
    </source>
</evidence>
<dbReference type="Proteomes" id="UP000650582">
    <property type="component" value="Unassembled WGS sequence"/>
</dbReference>
<dbReference type="Gene3D" id="3.30.160.20">
    <property type="match status" value="1"/>
</dbReference>